<evidence type="ECO:0000256" key="1">
    <source>
        <dbReference type="ARBA" id="ARBA00022679"/>
    </source>
</evidence>
<evidence type="ECO:0000313" key="5">
    <source>
        <dbReference type="Proteomes" id="UP000237872"/>
    </source>
</evidence>
<evidence type="ECO:0000313" key="4">
    <source>
        <dbReference type="EMBL" id="PPU59698.1"/>
    </source>
</evidence>
<dbReference type="OrthoDB" id="5502755at2"/>
<reference evidence="4 5" key="1">
    <citation type="submission" date="2016-08" db="EMBL/GenBank/DDBJ databases">
        <authorList>
            <person name="Seilhamer J.J."/>
        </authorList>
    </citation>
    <scope>NUCLEOTIDE SEQUENCE [LARGE SCALE GENOMIC DNA]</scope>
    <source>
        <strain evidence="4 5">CFBP4690</strain>
    </source>
</reference>
<dbReference type="AlphaFoldDB" id="A0A2S7CDP4"/>
<dbReference type="EC" id="4.1.1.88" evidence="3"/>
<dbReference type="InterPro" id="IPR017556">
    <property type="entry name" value="Malonate_beta"/>
</dbReference>
<dbReference type="InterPro" id="IPR011762">
    <property type="entry name" value="COA_CT_N"/>
</dbReference>
<dbReference type="GO" id="GO:2001295">
    <property type="term" value="P:malonyl-CoA biosynthetic process"/>
    <property type="evidence" value="ECO:0007669"/>
    <property type="project" value="TreeGrafter"/>
</dbReference>
<gene>
    <name evidence="3" type="ORF">ACI6Q5_11315</name>
    <name evidence="4" type="ORF">XcodCFBP4690_19005</name>
</gene>
<dbReference type="PROSITE" id="PS50980">
    <property type="entry name" value="COA_CT_NTER"/>
    <property type="match status" value="1"/>
</dbReference>
<protein>
    <submittedName>
        <fullName evidence="4">Biotin-independent malonate decarboxylase subunit beta</fullName>
        <ecNumber evidence="3">4.1.1.88</ecNumber>
    </submittedName>
</protein>
<proteinExistence type="predicted"/>
<evidence type="ECO:0000259" key="2">
    <source>
        <dbReference type="PROSITE" id="PS50980"/>
    </source>
</evidence>
<dbReference type="Proteomes" id="UP000237872">
    <property type="component" value="Unassembled WGS sequence"/>
</dbReference>
<comment type="caution">
    <text evidence="4">The sequence shown here is derived from an EMBL/GenBank/DDBJ whole genome shotgun (WGS) entry which is preliminary data.</text>
</comment>
<dbReference type="Proteomes" id="UP001637990">
    <property type="component" value="Unassembled WGS sequence"/>
</dbReference>
<evidence type="ECO:0000313" key="6">
    <source>
        <dbReference type="Proteomes" id="UP001637990"/>
    </source>
</evidence>
<feature type="domain" description="CoA carboxyltransferase N-terminal" evidence="2">
    <location>
        <begin position="1"/>
        <end position="244"/>
    </location>
</feature>
<dbReference type="GO" id="GO:0005975">
    <property type="term" value="P:carbohydrate metabolic process"/>
    <property type="evidence" value="ECO:0007669"/>
    <property type="project" value="InterPro"/>
</dbReference>
<dbReference type="GO" id="GO:0016831">
    <property type="term" value="F:carboxy-lyase activity"/>
    <property type="evidence" value="ECO:0007669"/>
    <property type="project" value="InterPro"/>
</dbReference>
<organism evidence="4 5">
    <name type="scientific">Xanthomonas codiaei</name>
    <dbReference type="NCBI Taxonomy" id="56463"/>
    <lineage>
        <taxon>Bacteria</taxon>
        <taxon>Pseudomonadati</taxon>
        <taxon>Pseudomonadota</taxon>
        <taxon>Gammaproteobacteria</taxon>
        <taxon>Lysobacterales</taxon>
        <taxon>Lysobacteraceae</taxon>
        <taxon>Xanthomonas</taxon>
    </lineage>
</organism>
<keyword evidence="3" id="KW-0456">Lyase</keyword>
<dbReference type="SUPFAM" id="SSF52096">
    <property type="entry name" value="ClpP/crotonase"/>
    <property type="match status" value="1"/>
</dbReference>
<dbReference type="EMBL" id="MDEC01000034">
    <property type="protein sequence ID" value="PPU59698.1"/>
    <property type="molecule type" value="Genomic_DNA"/>
</dbReference>
<sequence>MSTTVPMAERSYYEADARERIDGLLDAGSFGEFVGPRRRLVSPHLAQLDVPGAFDDGVIVGQGTLQGRNVLIAAQQGAFMGGGVGEVHGAKLTGLLERATATRPAAVLLLLDTGGVRLHEANAGLIAISEIMRATLATRAAGVPVLALIGSGNGAFGGMGIVARCCSAVIMSEEGRLSLSGPDVIETVRGVEEFDARDRALVWRVTGGKHRYLLGEAQTLVADRIAAFADAAASTLDTLSEPDGDAALQALERAHRHLSARIDAYGDCRDGLEIWARQGIADAQRLPLLDTDAFLAATADRSTPWN</sequence>
<dbReference type="InterPro" id="IPR029045">
    <property type="entry name" value="ClpP/crotonase-like_dom_sf"/>
</dbReference>
<dbReference type="Pfam" id="PF01039">
    <property type="entry name" value="Carboxyl_trans"/>
    <property type="match status" value="1"/>
</dbReference>
<dbReference type="Gene3D" id="3.90.226.10">
    <property type="entry name" value="2-enoyl-CoA Hydratase, Chain A, domain 1"/>
    <property type="match status" value="1"/>
</dbReference>
<dbReference type="NCBIfam" id="TIGR03133">
    <property type="entry name" value="malonate_beta"/>
    <property type="match status" value="1"/>
</dbReference>
<dbReference type="InterPro" id="IPR034733">
    <property type="entry name" value="AcCoA_carboxyl_beta"/>
</dbReference>
<accession>A0A2S7CDP4</accession>
<name>A0A2S7CDP4_9XANT</name>
<keyword evidence="6" id="KW-1185">Reference proteome</keyword>
<dbReference type="GO" id="GO:0003989">
    <property type="term" value="F:acetyl-CoA carboxylase activity"/>
    <property type="evidence" value="ECO:0007669"/>
    <property type="project" value="TreeGrafter"/>
</dbReference>
<dbReference type="RefSeq" id="WP_104543473.1">
    <property type="nucleotide sequence ID" value="NZ_JAJITN010000034.1"/>
</dbReference>
<dbReference type="PANTHER" id="PTHR42995">
    <property type="entry name" value="ACETYL-COENZYME A CARBOXYLASE CARBOXYL TRANSFERASE SUBUNIT BETA, CHLOROPLASTIC"/>
    <property type="match status" value="1"/>
</dbReference>
<dbReference type="NCBIfam" id="NF005530">
    <property type="entry name" value="PRK07189.1"/>
    <property type="match status" value="1"/>
</dbReference>
<dbReference type="GO" id="GO:0016740">
    <property type="term" value="F:transferase activity"/>
    <property type="evidence" value="ECO:0007669"/>
    <property type="project" value="UniProtKB-KW"/>
</dbReference>
<dbReference type="PANTHER" id="PTHR42995:SF1">
    <property type="entry name" value="MALONATE DECARBOXYLASE BETA SUBUNIT"/>
    <property type="match status" value="1"/>
</dbReference>
<keyword evidence="1" id="KW-0808">Transferase</keyword>
<dbReference type="EMBL" id="JBJGBS010000044">
    <property type="protein sequence ID" value="MFO3705554.1"/>
    <property type="molecule type" value="Genomic_DNA"/>
</dbReference>
<evidence type="ECO:0000313" key="3">
    <source>
        <dbReference type="EMBL" id="MFO3705554.1"/>
    </source>
</evidence>
<dbReference type="GO" id="GO:0006633">
    <property type="term" value="P:fatty acid biosynthetic process"/>
    <property type="evidence" value="ECO:0007669"/>
    <property type="project" value="TreeGrafter"/>
</dbReference>
<reference evidence="3 6" key="2">
    <citation type="submission" date="2024-11" db="EMBL/GenBank/DDBJ databases">
        <title>Genome sequencing of Xanthomonas codiaei.</title>
        <authorList>
            <person name="Studholme D.J."/>
        </authorList>
    </citation>
    <scope>NUCLEOTIDE SEQUENCE [LARGE SCALE GENOMIC DNA]</scope>
    <source>
        <strain evidence="3 6">NCPPB 4350</strain>
    </source>
</reference>